<keyword evidence="1" id="KW-0812">Transmembrane</keyword>
<keyword evidence="1" id="KW-1133">Transmembrane helix</keyword>
<keyword evidence="3" id="KW-1185">Reference proteome</keyword>
<proteinExistence type="predicted"/>
<dbReference type="EMBL" id="VCQV01000001">
    <property type="protein sequence ID" value="TWP39058.1"/>
    <property type="molecule type" value="Genomic_DNA"/>
</dbReference>
<feature type="transmembrane region" description="Helical" evidence="1">
    <location>
        <begin position="17"/>
        <end position="38"/>
    </location>
</feature>
<dbReference type="Pfam" id="PF19136">
    <property type="entry name" value="DUF5819"/>
    <property type="match status" value="1"/>
</dbReference>
<reference evidence="2 3" key="2">
    <citation type="submission" date="2019-08" db="EMBL/GenBank/DDBJ databases">
        <title>Jejuicoccus antrihumi gen. nov., sp. nov., a new member of the family Dermacoccaceae isolated from a cave.</title>
        <authorList>
            <person name="Schumann P."/>
            <person name="Kim I.S."/>
        </authorList>
    </citation>
    <scope>NUCLEOTIDE SEQUENCE [LARGE SCALE GENOMIC DNA]</scope>
    <source>
        <strain evidence="2 3">C5-26</strain>
    </source>
</reference>
<name>A0A563E912_9MICO</name>
<dbReference type="InterPro" id="IPR043857">
    <property type="entry name" value="DUF5819"/>
</dbReference>
<gene>
    <name evidence="2" type="ORF">FGL98_01340</name>
</gene>
<keyword evidence="1" id="KW-0472">Membrane</keyword>
<dbReference type="Proteomes" id="UP000320244">
    <property type="component" value="Unassembled WGS sequence"/>
</dbReference>
<protein>
    <submittedName>
        <fullName evidence="2">Uncharacterized protein</fullName>
    </submittedName>
</protein>
<dbReference type="OrthoDB" id="9342777at2"/>
<evidence type="ECO:0000256" key="1">
    <source>
        <dbReference type="SAM" id="Phobius"/>
    </source>
</evidence>
<evidence type="ECO:0000313" key="2">
    <source>
        <dbReference type="EMBL" id="TWP39058.1"/>
    </source>
</evidence>
<dbReference type="AlphaFoldDB" id="A0A563E912"/>
<evidence type="ECO:0000313" key="3">
    <source>
        <dbReference type="Proteomes" id="UP000320244"/>
    </source>
</evidence>
<reference evidence="2 3" key="1">
    <citation type="submission" date="2019-05" db="EMBL/GenBank/DDBJ databases">
        <authorList>
            <person name="Lee S.D."/>
        </authorList>
    </citation>
    <scope>NUCLEOTIDE SEQUENCE [LARGE SCALE GENOMIC DNA]</scope>
    <source>
        <strain evidence="2 3">C5-26</strain>
    </source>
</reference>
<accession>A0A563E912</accession>
<sequence>MTSTTVSQGERPSRQRLVAQLVMLLVALHLGATVVYLARPASLPAPVRAGIDRYMEPVFKQAWGVFAPDPVSYSTWLRVRAETAGGVTSWFDVSACDIHSAVLHHLVPDRRYLTTFQLVKHYRGTLGQLPSSARAIAADDADGTSWHGMQRHLVAAGASHTGAADFVESDRSMMGLVSQIAAGRWGDSRRVQIMIEDTHFVPYPARRSNQASERVNRWTSGWMPTQSFPHAGREVVGGVYGQSSGCTNESTGGPR</sequence>
<comment type="caution">
    <text evidence="2">The sequence shown here is derived from an EMBL/GenBank/DDBJ whole genome shotgun (WGS) entry which is preliminary data.</text>
</comment>
<organism evidence="2 3">
    <name type="scientific">Leekyejoonella antrihumi</name>
    <dbReference type="NCBI Taxonomy" id="1660198"/>
    <lineage>
        <taxon>Bacteria</taxon>
        <taxon>Bacillati</taxon>
        <taxon>Actinomycetota</taxon>
        <taxon>Actinomycetes</taxon>
        <taxon>Micrococcales</taxon>
        <taxon>Dermacoccaceae</taxon>
        <taxon>Leekyejoonella</taxon>
    </lineage>
</organism>
<dbReference type="RefSeq" id="WP_146314839.1">
    <property type="nucleotide sequence ID" value="NZ_VCQV01000001.1"/>
</dbReference>